<sequence length="138" mass="15770">MDELYSRGSKIRTSFETKGILEPHILTGESSSSRELLGIKEIVASLKVKPVLSKEELADKDSSIFKLKQIIEKLQPLDKKISELKNAHLQEDANQMLEKEPKQWQEKIEKAVDHLLVSGINGPHFNYEELEVIKYISL</sequence>
<dbReference type="AlphaFoldDB" id="E3L457"/>
<accession>E3L457</accession>
<dbReference type="VEuPathDB" id="FungiDB:PGTG_16986"/>
<protein>
    <submittedName>
        <fullName evidence="1">Uncharacterized protein</fullName>
    </submittedName>
</protein>
<proteinExistence type="predicted"/>
<evidence type="ECO:0000313" key="1">
    <source>
        <dbReference type="EMBL" id="EFP91332.1"/>
    </source>
</evidence>
<dbReference type="RefSeq" id="XP_003335751.1">
    <property type="nucleotide sequence ID" value="XM_003335703.2"/>
</dbReference>
<reference evidence="2" key="2">
    <citation type="journal article" date="2011" name="Proc. Natl. Acad. Sci. U.S.A.">
        <title>Obligate biotrophy features unraveled by the genomic analysis of rust fungi.</title>
        <authorList>
            <person name="Duplessis S."/>
            <person name="Cuomo C.A."/>
            <person name="Lin Y.-C."/>
            <person name="Aerts A."/>
            <person name="Tisserant E."/>
            <person name="Veneault-Fourrey C."/>
            <person name="Joly D.L."/>
            <person name="Hacquard S."/>
            <person name="Amselem J."/>
            <person name="Cantarel B.L."/>
            <person name="Chiu R."/>
            <person name="Coutinho P.M."/>
            <person name="Feau N."/>
            <person name="Field M."/>
            <person name="Frey P."/>
            <person name="Gelhaye E."/>
            <person name="Goldberg J."/>
            <person name="Grabherr M.G."/>
            <person name="Kodira C.D."/>
            <person name="Kohler A."/>
            <person name="Kuees U."/>
            <person name="Lindquist E.A."/>
            <person name="Lucas S.M."/>
            <person name="Mago R."/>
            <person name="Mauceli E."/>
            <person name="Morin E."/>
            <person name="Murat C."/>
            <person name="Pangilinan J.L."/>
            <person name="Park R."/>
            <person name="Pearson M."/>
            <person name="Quesneville H."/>
            <person name="Rouhier N."/>
            <person name="Sakthikumar S."/>
            <person name="Salamov A.A."/>
            <person name="Schmutz J."/>
            <person name="Selles B."/>
            <person name="Shapiro H."/>
            <person name="Tanguay P."/>
            <person name="Tuskan G.A."/>
            <person name="Henrissat B."/>
            <person name="Van de Peer Y."/>
            <person name="Rouze P."/>
            <person name="Ellis J.G."/>
            <person name="Dodds P.N."/>
            <person name="Schein J.E."/>
            <person name="Zhong S."/>
            <person name="Hamelin R.C."/>
            <person name="Grigoriev I.V."/>
            <person name="Szabo L.J."/>
            <person name="Martin F."/>
        </authorList>
    </citation>
    <scope>NUCLEOTIDE SEQUENCE [LARGE SCALE GENOMIC DNA]</scope>
    <source>
        <strain evidence="2">CRL 75-36-700-3 / race SCCL</strain>
    </source>
</reference>
<keyword evidence="2" id="KW-1185">Reference proteome</keyword>
<dbReference type="GeneID" id="10529162"/>
<dbReference type="HOGENOM" id="CLU_1856291_0_0_1"/>
<dbReference type="Proteomes" id="UP000008783">
    <property type="component" value="Unassembled WGS sequence"/>
</dbReference>
<dbReference type="EMBL" id="DS178345">
    <property type="protein sequence ID" value="EFP91332.1"/>
    <property type="molecule type" value="Genomic_DNA"/>
</dbReference>
<dbReference type="KEGG" id="pgr:PGTG_16986"/>
<reference key="1">
    <citation type="submission" date="2007-01" db="EMBL/GenBank/DDBJ databases">
        <title>The Genome Sequence of Puccinia graminis f. sp. tritici Strain CRL 75-36-700-3.</title>
        <authorList>
            <consortium name="The Broad Institute Genome Sequencing Platform"/>
            <person name="Birren B."/>
            <person name="Lander E."/>
            <person name="Galagan J."/>
            <person name="Nusbaum C."/>
            <person name="Devon K."/>
            <person name="Cuomo C."/>
            <person name="Jaffe D."/>
            <person name="Butler J."/>
            <person name="Alvarez P."/>
            <person name="Gnerre S."/>
            <person name="Grabherr M."/>
            <person name="Mauceli E."/>
            <person name="Brockman W."/>
            <person name="Young S."/>
            <person name="LaButti K."/>
            <person name="Sykes S."/>
            <person name="DeCaprio D."/>
            <person name="Crawford M."/>
            <person name="Koehrsen M."/>
            <person name="Engels R."/>
            <person name="Montgomery P."/>
            <person name="Pearson M."/>
            <person name="Howarth C."/>
            <person name="Larson L."/>
            <person name="White J."/>
            <person name="Zeng Q."/>
            <person name="Kodira C."/>
            <person name="Yandava C."/>
            <person name="Alvarado L."/>
            <person name="O'Leary S."/>
            <person name="Szabo L."/>
            <person name="Dean R."/>
            <person name="Schein J."/>
        </authorList>
    </citation>
    <scope>NUCLEOTIDE SEQUENCE</scope>
    <source>
        <strain>CRL 75-36-700-3</strain>
    </source>
</reference>
<gene>
    <name evidence="1" type="ORF">PGTG_16986</name>
</gene>
<organism evidence="1 2">
    <name type="scientific">Puccinia graminis f. sp. tritici (strain CRL 75-36-700-3 / race SCCL)</name>
    <name type="common">Black stem rust fungus</name>
    <dbReference type="NCBI Taxonomy" id="418459"/>
    <lineage>
        <taxon>Eukaryota</taxon>
        <taxon>Fungi</taxon>
        <taxon>Dikarya</taxon>
        <taxon>Basidiomycota</taxon>
        <taxon>Pucciniomycotina</taxon>
        <taxon>Pucciniomycetes</taxon>
        <taxon>Pucciniales</taxon>
        <taxon>Pucciniaceae</taxon>
        <taxon>Puccinia</taxon>
    </lineage>
</organism>
<name>E3L457_PUCGT</name>
<evidence type="ECO:0000313" key="2">
    <source>
        <dbReference type="Proteomes" id="UP000008783"/>
    </source>
</evidence>
<dbReference type="InParanoid" id="E3L457"/>